<feature type="region of interest" description="Disordered" evidence="1">
    <location>
        <begin position="590"/>
        <end position="611"/>
    </location>
</feature>
<dbReference type="OrthoDB" id="9148343at2"/>
<organism evidence="2 3">
    <name type="scientific">Acuticoccus sediminis</name>
    <dbReference type="NCBI Taxonomy" id="2184697"/>
    <lineage>
        <taxon>Bacteria</taxon>
        <taxon>Pseudomonadati</taxon>
        <taxon>Pseudomonadota</taxon>
        <taxon>Alphaproteobacteria</taxon>
        <taxon>Hyphomicrobiales</taxon>
        <taxon>Amorphaceae</taxon>
        <taxon>Acuticoccus</taxon>
    </lineage>
</organism>
<gene>
    <name evidence="2" type="ORF">DLJ53_19240</name>
</gene>
<evidence type="ECO:0008006" key="4">
    <source>
        <dbReference type="Google" id="ProtNLM"/>
    </source>
</evidence>
<dbReference type="EMBL" id="QHHQ01000004">
    <property type="protein sequence ID" value="RAH99881.1"/>
    <property type="molecule type" value="Genomic_DNA"/>
</dbReference>
<dbReference type="SUPFAM" id="SSF158745">
    <property type="entry name" value="LanC-like"/>
    <property type="match status" value="1"/>
</dbReference>
<dbReference type="PRINTS" id="PR01955">
    <property type="entry name" value="LANCFRANKIA"/>
</dbReference>
<dbReference type="Pfam" id="PF17914">
    <property type="entry name" value="HopA1"/>
    <property type="match status" value="1"/>
</dbReference>
<dbReference type="SMART" id="SM01260">
    <property type="entry name" value="LANC_like"/>
    <property type="match status" value="1"/>
</dbReference>
<protein>
    <recommendedName>
        <fullName evidence="4">Lanthionine synthetase-like protein</fullName>
    </recommendedName>
</protein>
<evidence type="ECO:0000256" key="1">
    <source>
        <dbReference type="SAM" id="MobiDB-lite"/>
    </source>
</evidence>
<accession>A0A8B2NRZ1</accession>
<dbReference type="RefSeq" id="WP_111348237.1">
    <property type="nucleotide sequence ID" value="NZ_QHHQ01000004.1"/>
</dbReference>
<keyword evidence="3" id="KW-1185">Reference proteome</keyword>
<evidence type="ECO:0000313" key="2">
    <source>
        <dbReference type="EMBL" id="RAH99881.1"/>
    </source>
</evidence>
<dbReference type="InterPro" id="IPR040871">
    <property type="entry name" value="HopA1"/>
</dbReference>
<dbReference type="Pfam" id="PF05147">
    <property type="entry name" value="LANC_like"/>
    <property type="match status" value="1"/>
</dbReference>
<dbReference type="InterPro" id="IPR007822">
    <property type="entry name" value="LANC-like"/>
</dbReference>
<dbReference type="PRINTS" id="PR01950">
    <property type="entry name" value="LANCSUPER"/>
</dbReference>
<dbReference type="AlphaFoldDB" id="A0A8B2NRZ1"/>
<dbReference type="Gene3D" id="1.50.10.20">
    <property type="match status" value="1"/>
</dbReference>
<feature type="region of interest" description="Disordered" evidence="1">
    <location>
        <begin position="757"/>
        <end position="797"/>
    </location>
</feature>
<evidence type="ECO:0000313" key="3">
    <source>
        <dbReference type="Proteomes" id="UP000249590"/>
    </source>
</evidence>
<feature type="compositionally biased region" description="Basic and acidic residues" evidence="1">
    <location>
        <begin position="590"/>
        <end position="603"/>
    </location>
</feature>
<reference evidence="2 3" key="1">
    <citation type="submission" date="2018-05" db="EMBL/GenBank/DDBJ databases">
        <title>Acuticoccus sediminis sp. nov., isolated from deep-sea sediment of Indian Ocean.</title>
        <authorList>
            <person name="Liu X."/>
            <person name="Lai Q."/>
            <person name="Du Y."/>
            <person name="Sun F."/>
            <person name="Zhang X."/>
            <person name="Wang S."/>
            <person name="Shao Z."/>
        </authorList>
    </citation>
    <scope>NUCLEOTIDE SEQUENCE [LARGE SCALE GENOMIC DNA]</scope>
    <source>
        <strain evidence="2 3">PTG4-2</strain>
    </source>
</reference>
<dbReference type="Proteomes" id="UP000249590">
    <property type="component" value="Unassembled WGS sequence"/>
</dbReference>
<sequence>MRQPIEAALAAISVTSDAGFTWFGRPIPLAGGAEVRRMPAAERRAALRTALTRRLYEDFYCCGLPRPYRRARQRTDGASQFALAAAVTATRWEGGWQRLEDRKGCVLVTRGGLTLRAGETEVRPVSQDTLAVAMPTARPTYSPGHHLVVGQAPFDGAGRVWRLYWNVTPEGAPRLAAELACRLDAAGIPYHFKVLAAAAPERRRDGAVLYLPHAAVGGAARAVRAVAETVKGDLVAGVPAMTRQIGPGLAYAESPRGGESFGEHRVRLIADGLLKAVDAGASSPRARLAAVEDRFVMAGISLDLPHRLAGAPDPLAAWTMPLPRRTARAAVAPAAPIPVEPPLATAGRIAAHFGETALWHGDRCTWLAPDPASGDFGAGQSAAEFGTLGPNLAAGQAGVGAFLAVYAEASGDRDAGRTARAALHHAAAISTATDAGLYTGLAGVAFALALGGSLLAEPELHEAARDLVAMADDAPRHGFDVMSGASGRVLGLLATAALLREPRLVARAAHEADGLIAAARHRDGAPPGPALSWRSARPVGLTERPVDDLLGYGHGTSGAAHALLAAYEATGAARFLEVARGALRYERSRFDPRRGGWPDHRSPEGATAAERGEPVACNWASGAVGIGLSRLRAAMVDSPEENRADRAAAAAAIRRELDRQAPDGWPDLSYASGLAGALETLAELSDRPDDHALAEATFASALRGHGSAGRWPAPGWSGPLGLMTGLAGVGYFALRRARPAVPSLLALDPGAFAVIGRPDPREPATSPPAAGTIVLSPARPRGPDPGRGSRAPANSTC</sequence>
<feature type="compositionally biased region" description="Low complexity" evidence="1">
    <location>
        <begin position="786"/>
        <end position="797"/>
    </location>
</feature>
<dbReference type="GO" id="GO:0031179">
    <property type="term" value="P:peptide modification"/>
    <property type="evidence" value="ECO:0007669"/>
    <property type="project" value="InterPro"/>
</dbReference>
<name>A0A8B2NRZ1_9HYPH</name>
<comment type="caution">
    <text evidence="2">The sequence shown here is derived from an EMBL/GenBank/DDBJ whole genome shotgun (WGS) entry which is preliminary data.</text>
</comment>
<proteinExistence type="predicted"/>